<evidence type="ECO:0000256" key="3">
    <source>
        <dbReference type="SAM" id="Coils"/>
    </source>
</evidence>
<dbReference type="PANTHER" id="PTHR20982:SF3">
    <property type="entry name" value="MITOCHONDRIAL RIBOSOME RECYCLING FACTOR PSEUDO 1"/>
    <property type="match status" value="1"/>
</dbReference>
<feature type="coiled-coil region" evidence="3">
    <location>
        <begin position="113"/>
        <end position="176"/>
    </location>
</feature>
<comment type="similarity">
    <text evidence="1">Belongs to the RRF family.</text>
</comment>
<dbReference type="InterPro" id="IPR036191">
    <property type="entry name" value="RRF_sf"/>
</dbReference>
<evidence type="ECO:0000256" key="1">
    <source>
        <dbReference type="ARBA" id="ARBA00005912"/>
    </source>
</evidence>
<accession>A0A2M6WE66</accession>
<comment type="caution">
    <text evidence="5">The sequence shown here is derived from an EMBL/GenBank/DDBJ whole genome shotgun (WGS) entry which is preliminary data.</text>
</comment>
<proteinExistence type="inferred from homology"/>
<name>A0A2M6WE66_9BACT</name>
<dbReference type="SUPFAM" id="SSF55194">
    <property type="entry name" value="Ribosome recycling factor, RRF"/>
    <property type="match status" value="1"/>
</dbReference>
<keyword evidence="3" id="KW-0175">Coiled coil</keyword>
<evidence type="ECO:0000256" key="2">
    <source>
        <dbReference type="ARBA" id="ARBA00022917"/>
    </source>
</evidence>
<sequence>MAYNFTALKEKVADAKVWLAKEFQGLRTGRATPAILDSIQVESYGSRVPINQVGSVSVEDARSLRISVWDPSHIKEIEKAITDANLGVSVSSDEKGVRVSFPELTADRRTQIVKIAKDKLEDARISIRTARDEVRQEILKQEKEGAIGEDDKFRALEEMQKIVDEGNKELEAMAERKEAEISN</sequence>
<dbReference type="GO" id="GO:0043023">
    <property type="term" value="F:ribosomal large subunit binding"/>
    <property type="evidence" value="ECO:0007669"/>
    <property type="project" value="TreeGrafter"/>
</dbReference>
<dbReference type="NCBIfam" id="TIGR00496">
    <property type="entry name" value="frr"/>
    <property type="match status" value="1"/>
</dbReference>
<dbReference type="FunFam" id="3.30.1360.40:FF:000001">
    <property type="entry name" value="Ribosome-recycling factor"/>
    <property type="match status" value="1"/>
</dbReference>
<dbReference type="Gene3D" id="1.10.132.20">
    <property type="entry name" value="Ribosome-recycling factor"/>
    <property type="match status" value="1"/>
</dbReference>
<evidence type="ECO:0000313" key="6">
    <source>
        <dbReference type="Proteomes" id="UP000228809"/>
    </source>
</evidence>
<dbReference type="Pfam" id="PF01765">
    <property type="entry name" value="RRF"/>
    <property type="match status" value="1"/>
</dbReference>
<dbReference type="InterPro" id="IPR002661">
    <property type="entry name" value="Ribosome_recyc_fac"/>
</dbReference>
<dbReference type="PANTHER" id="PTHR20982">
    <property type="entry name" value="RIBOSOME RECYCLING FACTOR"/>
    <property type="match status" value="1"/>
</dbReference>
<evidence type="ECO:0000259" key="4">
    <source>
        <dbReference type="Pfam" id="PF01765"/>
    </source>
</evidence>
<dbReference type="GO" id="GO:0006412">
    <property type="term" value="P:translation"/>
    <property type="evidence" value="ECO:0007669"/>
    <property type="project" value="UniProtKB-KW"/>
</dbReference>
<dbReference type="AlphaFoldDB" id="A0A2M6WE66"/>
<protein>
    <submittedName>
        <fullName evidence="5">Ribosome recycling factor</fullName>
    </submittedName>
</protein>
<dbReference type="EMBL" id="PFBJ01000011">
    <property type="protein sequence ID" value="PIT91079.1"/>
    <property type="molecule type" value="Genomic_DNA"/>
</dbReference>
<evidence type="ECO:0000313" key="5">
    <source>
        <dbReference type="EMBL" id="PIT91079.1"/>
    </source>
</evidence>
<keyword evidence="2" id="KW-0648">Protein biosynthesis</keyword>
<reference evidence="6" key="1">
    <citation type="submission" date="2017-09" db="EMBL/GenBank/DDBJ databases">
        <title>Depth-based differentiation of microbial function through sediment-hosted aquifers and enrichment of novel symbionts in the deep terrestrial subsurface.</title>
        <authorList>
            <person name="Probst A.J."/>
            <person name="Ladd B."/>
            <person name="Jarett J.K."/>
            <person name="Geller-Mcgrath D.E."/>
            <person name="Sieber C.M.K."/>
            <person name="Emerson J.B."/>
            <person name="Anantharaman K."/>
            <person name="Thomas B.C."/>
            <person name="Malmstrom R."/>
            <person name="Stieglmeier M."/>
            <person name="Klingl A."/>
            <person name="Woyke T."/>
            <person name="Ryan C.M."/>
            <person name="Banfield J.F."/>
        </authorList>
    </citation>
    <scope>NUCLEOTIDE SEQUENCE [LARGE SCALE GENOMIC DNA]</scope>
</reference>
<dbReference type="InterPro" id="IPR023584">
    <property type="entry name" value="Ribosome_recyc_fac_dom"/>
</dbReference>
<dbReference type="CDD" id="cd00520">
    <property type="entry name" value="RRF"/>
    <property type="match status" value="1"/>
</dbReference>
<dbReference type="Gene3D" id="3.30.1360.40">
    <property type="match status" value="1"/>
</dbReference>
<dbReference type="Proteomes" id="UP000228809">
    <property type="component" value="Unassembled WGS sequence"/>
</dbReference>
<gene>
    <name evidence="5" type="ORF">COU17_02205</name>
</gene>
<organism evidence="5 6">
    <name type="scientific">Candidatus Kaiserbacteria bacterium CG10_big_fil_rev_8_21_14_0_10_49_17</name>
    <dbReference type="NCBI Taxonomy" id="1974609"/>
    <lineage>
        <taxon>Bacteria</taxon>
        <taxon>Candidatus Kaiseribacteriota</taxon>
    </lineage>
</organism>
<feature type="domain" description="Ribosome recycling factor" evidence="4">
    <location>
        <begin position="20"/>
        <end position="181"/>
    </location>
</feature>